<dbReference type="RefSeq" id="WP_314509992.1">
    <property type="nucleotide sequence ID" value="NZ_JASJOU010000002.1"/>
</dbReference>
<protein>
    <recommendedName>
        <fullName evidence="4">Terminase</fullName>
    </recommendedName>
</protein>
<accession>A0AAE3UEN5</accession>
<evidence type="ECO:0000256" key="1">
    <source>
        <dbReference type="SAM" id="MobiDB-lite"/>
    </source>
</evidence>
<feature type="region of interest" description="Disordered" evidence="1">
    <location>
        <begin position="488"/>
        <end position="507"/>
    </location>
</feature>
<keyword evidence="3" id="KW-1185">Reference proteome</keyword>
<dbReference type="Proteomes" id="UP001232063">
    <property type="component" value="Unassembled WGS sequence"/>
</dbReference>
<comment type="caution">
    <text evidence="2">The sequence shown here is derived from an EMBL/GenBank/DDBJ whole genome shotgun (WGS) entry which is preliminary data.</text>
</comment>
<evidence type="ECO:0008006" key="4">
    <source>
        <dbReference type="Google" id="ProtNLM"/>
    </source>
</evidence>
<reference evidence="2" key="1">
    <citation type="submission" date="2023-05" db="EMBL/GenBank/DDBJ databases">
        <authorList>
            <person name="Zhang X."/>
        </authorList>
    </citation>
    <scope>NUCLEOTIDE SEQUENCE</scope>
    <source>
        <strain evidence="2">BD1B2-1</strain>
    </source>
</reference>
<name>A0AAE3UEN5_9BACT</name>
<evidence type="ECO:0000313" key="3">
    <source>
        <dbReference type="Proteomes" id="UP001232063"/>
    </source>
</evidence>
<proteinExistence type="predicted"/>
<evidence type="ECO:0000313" key="2">
    <source>
        <dbReference type="EMBL" id="MDJ1500462.1"/>
    </source>
</evidence>
<gene>
    <name evidence="2" type="ORF">QNI22_07395</name>
</gene>
<organism evidence="2 3">
    <name type="scientific">Xanthocytophaga agilis</name>
    <dbReference type="NCBI Taxonomy" id="3048010"/>
    <lineage>
        <taxon>Bacteria</taxon>
        <taxon>Pseudomonadati</taxon>
        <taxon>Bacteroidota</taxon>
        <taxon>Cytophagia</taxon>
        <taxon>Cytophagales</taxon>
        <taxon>Rhodocytophagaceae</taxon>
        <taxon>Xanthocytophaga</taxon>
    </lineage>
</organism>
<dbReference type="AlphaFoldDB" id="A0AAE3UEN5"/>
<sequence length="540" mass="62551">MQSQPEAQNIYYNRPILNAMLIDANQEYHIWGRGTAKSSGLLANKLVRNITQMPRSAGMIIGETYIQLLTRTLPSLISGLERLGLRRDHHYYIGRKPPKSWKWKEPYEAPVSYDHFMIFYNGAGAHLISQDRVGSSNGLNTDWVLGDEAKYLNYNQFLDESLPTMRANRTYFGHLHTHQSICFATSMPTAAEAKWILKKKQDMDQEQIDLMFLINKEIMKAHKSGKKARANALLNELNLLRKDCVHFSAASSFENIAVLGERYFRNMRRIMPDFIWETEILNIEPNTVEGGFYPYLDAEGKHGYSHSYNNAKLEEFHYNFDQMKDMDSRFDLDCISTLPIRAGVDWGSSISTMSIAQDLTHTEMREYRFINALYVKHPKHIDHLAKAFVDYYRYHTCKELILCYDPAGDKKQANSDLTYAQQFMKIVRAAGWTVIPRTKASYHLHPERYLLWARLLSEEENLPRIRFNKRKAMHITTSMANAPAYDIPNKGIRKNKDSEKNTSGVDPLEATHFSDSADYLLMNDFNYMLKNRTGFVPNLM</sequence>
<dbReference type="EMBL" id="JASJOU010000002">
    <property type="protein sequence ID" value="MDJ1500462.1"/>
    <property type="molecule type" value="Genomic_DNA"/>
</dbReference>